<protein>
    <submittedName>
        <fullName evidence="1">Transporter substrate-binding domain-containing protein</fullName>
    </submittedName>
</protein>
<evidence type="ECO:0000313" key="2">
    <source>
        <dbReference type="Proteomes" id="UP001652504"/>
    </source>
</evidence>
<organism evidence="1 2">
    <name type="scientific">Fluctibacter corallii</name>
    <dbReference type="NCBI Taxonomy" id="2984329"/>
    <lineage>
        <taxon>Bacteria</taxon>
        <taxon>Pseudomonadati</taxon>
        <taxon>Pseudomonadota</taxon>
        <taxon>Gammaproteobacteria</taxon>
        <taxon>Alteromonadales</taxon>
        <taxon>Alteromonadaceae</taxon>
        <taxon>Fluctibacter</taxon>
    </lineage>
</organism>
<evidence type="ECO:0000313" key="1">
    <source>
        <dbReference type="EMBL" id="MCV2884570.1"/>
    </source>
</evidence>
<reference evidence="1 2" key="1">
    <citation type="submission" date="2022-10" db="EMBL/GenBank/DDBJ databases">
        <title>Aestuariibacter sp. AA17 isolated from Montipora capitata coral fragment.</title>
        <authorList>
            <person name="Emsley S.A."/>
            <person name="Pfannmuller K.M."/>
            <person name="Loughran R.M."/>
            <person name="Shlafstein M."/>
            <person name="Papke E."/>
            <person name="Saw J.H."/>
            <person name="Ushijima B."/>
            <person name="Videau P."/>
        </authorList>
    </citation>
    <scope>NUCLEOTIDE SEQUENCE [LARGE SCALE GENOMIC DNA]</scope>
    <source>
        <strain evidence="1 2">AA17</strain>
    </source>
</reference>
<name>A0ABT3A7I2_9ALTE</name>
<comment type="caution">
    <text evidence="1">The sequence shown here is derived from an EMBL/GenBank/DDBJ whole genome shotgun (WGS) entry which is preliminary data.</text>
</comment>
<keyword evidence="2" id="KW-1185">Reference proteome</keyword>
<dbReference type="RefSeq" id="WP_263711850.1">
    <property type="nucleotide sequence ID" value="NZ_JAOWKX010000003.1"/>
</dbReference>
<accession>A0ABT3A7I2</accession>
<sequence>MWKWVIYLIGMGLILPLHVKADRVSAKVCTPEWEFYTQRDGNGLYHDIWRRIYTDKDVGLDFTFAVYSRCMLGLSDEENYFDIVPACYVNDAGLKSDSPLGREVLTIVSHVDQKRWTEKSDFTRKIVTWERGFMYQQAGLIPDDAIYVPYSSLERGLKMLLAKRVDYLVDYKLAVQENVRLIDKNKQLRVQEDVIVGPHFYMCFADTDKGRELLRIWNKGFAGLIENGELDSLYNQYGVLPFYQIP</sequence>
<dbReference type="Gene3D" id="3.40.190.10">
    <property type="entry name" value="Periplasmic binding protein-like II"/>
    <property type="match status" value="2"/>
</dbReference>
<dbReference type="Proteomes" id="UP001652504">
    <property type="component" value="Unassembled WGS sequence"/>
</dbReference>
<dbReference type="SUPFAM" id="SSF53850">
    <property type="entry name" value="Periplasmic binding protein-like II"/>
    <property type="match status" value="1"/>
</dbReference>
<proteinExistence type="predicted"/>
<dbReference type="EMBL" id="JAOWKX010000003">
    <property type="protein sequence ID" value="MCV2884570.1"/>
    <property type="molecule type" value="Genomic_DNA"/>
</dbReference>
<gene>
    <name evidence="1" type="ORF">OE749_07675</name>
</gene>